<keyword evidence="1" id="KW-1133">Transmembrane helix</keyword>
<name>A0A1A9ZNC2_GLOPL</name>
<dbReference type="Proteomes" id="UP000092445">
    <property type="component" value="Unassembled WGS sequence"/>
</dbReference>
<dbReference type="VEuPathDB" id="VectorBase:GPAI019994"/>
<proteinExistence type="predicted"/>
<dbReference type="EnsemblMetazoa" id="GPAI019994-RA">
    <property type="protein sequence ID" value="GPAI019994-PA"/>
    <property type="gene ID" value="GPAI019994"/>
</dbReference>
<keyword evidence="3" id="KW-1185">Reference proteome</keyword>
<protein>
    <submittedName>
        <fullName evidence="2">Uncharacterized protein</fullName>
    </submittedName>
</protein>
<feature type="transmembrane region" description="Helical" evidence="1">
    <location>
        <begin position="52"/>
        <end position="73"/>
    </location>
</feature>
<keyword evidence="1" id="KW-0472">Membrane</keyword>
<reference evidence="3" key="1">
    <citation type="submission" date="2014-03" db="EMBL/GenBank/DDBJ databases">
        <authorList>
            <person name="Aksoy S."/>
            <person name="Warren W."/>
            <person name="Wilson R.K."/>
        </authorList>
    </citation>
    <scope>NUCLEOTIDE SEQUENCE [LARGE SCALE GENOMIC DNA]</scope>
    <source>
        <strain evidence="3">IAEA</strain>
    </source>
</reference>
<dbReference type="AlphaFoldDB" id="A0A1A9ZNC2"/>
<evidence type="ECO:0000256" key="1">
    <source>
        <dbReference type="SAM" id="Phobius"/>
    </source>
</evidence>
<keyword evidence="1" id="KW-0812">Transmembrane</keyword>
<accession>A0A1A9ZNC2</accession>
<reference evidence="2" key="2">
    <citation type="submission" date="2020-05" db="UniProtKB">
        <authorList>
            <consortium name="EnsemblMetazoa"/>
        </authorList>
    </citation>
    <scope>IDENTIFICATION</scope>
    <source>
        <strain evidence="2">IAEA</strain>
    </source>
</reference>
<sequence>MKNNSHTSLQLSLAVPTLKYSKREHDCKEYLVKSIEALGYQNHHILRSALKYTVVFILAHIITSGILSTTLVFTCSSLSVCYFMENSQLGYLHRRQRANNAPQFYSTQRAVLSFRVDVLYRKNNKKANLTASNGLCSSCYKQ</sequence>
<evidence type="ECO:0000313" key="3">
    <source>
        <dbReference type="Proteomes" id="UP000092445"/>
    </source>
</evidence>
<organism evidence="2 3">
    <name type="scientific">Glossina pallidipes</name>
    <name type="common">Tsetse fly</name>
    <dbReference type="NCBI Taxonomy" id="7398"/>
    <lineage>
        <taxon>Eukaryota</taxon>
        <taxon>Metazoa</taxon>
        <taxon>Ecdysozoa</taxon>
        <taxon>Arthropoda</taxon>
        <taxon>Hexapoda</taxon>
        <taxon>Insecta</taxon>
        <taxon>Pterygota</taxon>
        <taxon>Neoptera</taxon>
        <taxon>Endopterygota</taxon>
        <taxon>Diptera</taxon>
        <taxon>Brachycera</taxon>
        <taxon>Muscomorpha</taxon>
        <taxon>Hippoboscoidea</taxon>
        <taxon>Glossinidae</taxon>
        <taxon>Glossina</taxon>
    </lineage>
</organism>
<evidence type="ECO:0000313" key="2">
    <source>
        <dbReference type="EnsemblMetazoa" id="GPAI019994-PA"/>
    </source>
</evidence>